<dbReference type="PANTHER" id="PTHR43297:SF2">
    <property type="entry name" value="DIPEPTIDE TRANSPORT ATP-BINDING PROTEIN DPPD"/>
    <property type="match status" value="1"/>
</dbReference>
<dbReference type="InterPro" id="IPR003439">
    <property type="entry name" value="ABC_transporter-like_ATP-bd"/>
</dbReference>
<dbReference type="InterPro" id="IPR017871">
    <property type="entry name" value="ABC_transporter-like_CS"/>
</dbReference>
<evidence type="ECO:0000313" key="9">
    <source>
        <dbReference type="EMBL" id="AVO37968.1"/>
    </source>
</evidence>
<dbReference type="PROSITE" id="PS00211">
    <property type="entry name" value="ABC_TRANSPORTER_1"/>
    <property type="match status" value="1"/>
</dbReference>
<evidence type="ECO:0000256" key="6">
    <source>
        <dbReference type="ARBA" id="ARBA00022840"/>
    </source>
</evidence>
<keyword evidence="6 9" id="KW-0067">ATP-binding</keyword>
<dbReference type="GO" id="GO:0016887">
    <property type="term" value="F:ATP hydrolysis activity"/>
    <property type="evidence" value="ECO:0007669"/>
    <property type="project" value="InterPro"/>
</dbReference>
<dbReference type="GO" id="GO:0005886">
    <property type="term" value="C:plasma membrane"/>
    <property type="evidence" value="ECO:0007669"/>
    <property type="project" value="UniProtKB-SubCell"/>
</dbReference>
<dbReference type="EMBL" id="CP027665">
    <property type="protein sequence ID" value="AVO37968.1"/>
    <property type="molecule type" value="Genomic_DNA"/>
</dbReference>
<dbReference type="PANTHER" id="PTHR43297">
    <property type="entry name" value="OLIGOPEPTIDE TRANSPORT ATP-BINDING PROTEIN APPD"/>
    <property type="match status" value="1"/>
</dbReference>
<dbReference type="SMART" id="SM00382">
    <property type="entry name" value="AAA"/>
    <property type="match status" value="1"/>
</dbReference>
<sequence>MSNETPLLELKNLHVGIPTRRDDGTIVRDVSFSILPGEAFGLVGESGSGKSLTALSLIRLLKKPLKVTDGQILFKGSDLRALPDRAMRDLRGDRIAMIFQEPMTALNPLKTVGRQIAEMFVLHQGKSWDEAGKLAIEALASVKVPAPEERVRAYPFQMSGGMRQRVMIAIALACDPDLLIADEPTTALDVTVQDEVLKLIAELCSARGTAVLLISHDLGVIANMCQRVGVMYAGRLVEERDTYDLFADPRHPYTKGLLGALPRLGSRFDGGRRRLVDIDGLIADKTSLLQEFCHQPRNPVRDPRDRAMAEGTP</sequence>
<dbReference type="Pfam" id="PF08352">
    <property type="entry name" value="oligo_HPY"/>
    <property type="match status" value="1"/>
</dbReference>
<name>A0A2S0MQ24_9RHOB</name>
<dbReference type="KEGG" id="thas:C6Y53_09810"/>
<evidence type="ECO:0000256" key="4">
    <source>
        <dbReference type="ARBA" id="ARBA00022475"/>
    </source>
</evidence>
<dbReference type="RefSeq" id="WP_106472286.1">
    <property type="nucleotide sequence ID" value="NZ_CP027665.1"/>
</dbReference>
<dbReference type="SUPFAM" id="SSF52540">
    <property type="entry name" value="P-loop containing nucleoside triphosphate hydrolases"/>
    <property type="match status" value="1"/>
</dbReference>
<keyword evidence="7" id="KW-0472">Membrane</keyword>
<dbReference type="GO" id="GO:0005524">
    <property type="term" value="F:ATP binding"/>
    <property type="evidence" value="ECO:0007669"/>
    <property type="project" value="UniProtKB-KW"/>
</dbReference>
<comment type="similarity">
    <text evidence="2">Belongs to the ABC transporter superfamily.</text>
</comment>
<dbReference type="PROSITE" id="PS50893">
    <property type="entry name" value="ABC_TRANSPORTER_2"/>
    <property type="match status" value="1"/>
</dbReference>
<reference evidence="10" key="1">
    <citation type="submission" date="2018-03" db="EMBL/GenBank/DDBJ databases">
        <title>Genomic analysis of the strain SH-1 isolated from shrimp intestine.</title>
        <authorList>
            <person name="Kim Y.-S."/>
            <person name="Kim S.-E."/>
            <person name="Kim K.-H."/>
        </authorList>
    </citation>
    <scope>NUCLEOTIDE SEQUENCE [LARGE SCALE GENOMIC DNA]</scope>
    <source>
        <strain evidence="10">SH-1</strain>
    </source>
</reference>
<comment type="subcellular location">
    <subcellularLocation>
        <location evidence="1">Cell inner membrane</location>
        <topology evidence="1">Peripheral membrane protein</topology>
    </subcellularLocation>
</comment>
<evidence type="ECO:0000313" key="10">
    <source>
        <dbReference type="Proteomes" id="UP000237655"/>
    </source>
</evidence>
<dbReference type="InterPro" id="IPR003593">
    <property type="entry name" value="AAA+_ATPase"/>
</dbReference>
<keyword evidence="4" id="KW-1003">Cell membrane</keyword>
<keyword evidence="10" id="KW-1185">Reference proteome</keyword>
<evidence type="ECO:0000259" key="8">
    <source>
        <dbReference type="PROSITE" id="PS50893"/>
    </source>
</evidence>
<dbReference type="InterPro" id="IPR013563">
    <property type="entry name" value="Oligopep_ABC_C"/>
</dbReference>
<keyword evidence="3" id="KW-0813">Transport</keyword>
<dbReference type="GO" id="GO:0055085">
    <property type="term" value="P:transmembrane transport"/>
    <property type="evidence" value="ECO:0007669"/>
    <property type="project" value="UniProtKB-ARBA"/>
</dbReference>
<evidence type="ECO:0000256" key="7">
    <source>
        <dbReference type="ARBA" id="ARBA00023136"/>
    </source>
</evidence>
<evidence type="ECO:0000256" key="3">
    <source>
        <dbReference type="ARBA" id="ARBA00022448"/>
    </source>
</evidence>
<dbReference type="FunFam" id="3.40.50.300:FF:000016">
    <property type="entry name" value="Oligopeptide ABC transporter ATP-binding component"/>
    <property type="match status" value="1"/>
</dbReference>
<gene>
    <name evidence="9" type="ORF">C6Y53_09810</name>
</gene>
<evidence type="ECO:0000256" key="1">
    <source>
        <dbReference type="ARBA" id="ARBA00004417"/>
    </source>
</evidence>
<evidence type="ECO:0000256" key="2">
    <source>
        <dbReference type="ARBA" id="ARBA00005417"/>
    </source>
</evidence>
<dbReference type="InterPro" id="IPR050388">
    <property type="entry name" value="ABC_Ni/Peptide_Import"/>
</dbReference>
<dbReference type="CDD" id="cd03257">
    <property type="entry name" value="ABC_NikE_OppD_transporters"/>
    <property type="match status" value="1"/>
</dbReference>
<keyword evidence="5" id="KW-0547">Nucleotide-binding</keyword>
<dbReference type="Proteomes" id="UP000237655">
    <property type="component" value="Chromosome"/>
</dbReference>
<accession>A0A2S0MQ24</accession>
<dbReference type="Gene3D" id="3.40.50.300">
    <property type="entry name" value="P-loop containing nucleotide triphosphate hydrolases"/>
    <property type="match status" value="1"/>
</dbReference>
<dbReference type="AlphaFoldDB" id="A0A2S0MQ24"/>
<proteinExistence type="inferred from homology"/>
<dbReference type="GO" id="GO:0015833">
    <property type="term" value="P:peptide transport"/>
    <property type="evidence" value="ECO:0007669"/>
    <property type="project" value="InterPro"/>
</dbReference>
<dbReference type="Pfam" id="PF00005">
    <property type="entry name" value="ABC_tran"/>
    <property type="match status" value="1"/>
</dbReference>
<evidence type="ECO:0000256" key="5">
    <source>
        <dbReference type="ARBA" id="ARBA00022741"/>
    </source>
</evidence>
<organism evidence="9 10">
    <name type="scientific">Pukyongiella litopenaei</name>
    <dbReference type="NCBI Taxonomy" id="2605946"/>
    <lineage>
        <taxon>Bacteria</taxon>
        <taxon>Pseudomonadati</taxon>
        <taxon>Pseudomonadota</taxon>
        <taxon>Alphaproteobacteria</taxon>
        <taxon>Rhodobacterales</taxon>
        <taxon>Paracoccaceae</taxon>
        <taxon>Pukyongiella</taxon>
    </lineage>
</organism>
<feature type="domain" description="ABC transporter" evidence="8">
    <location>
        <begin position="8"/>
        <end position="258"/>
    </location>
</feature>
<protein>
    <submittedName>
        <fullName evidence="9">ABC transporter ATP-binding protein</fullName>
    </submittedName>
</protein>
<dbReference type="InterPro" id="IPR027417">
    <property type="entry name" value="P-loop_NTPase"/>
</dbReference>